<keyword evidence="1" id="KW-1133">Transmembrane helix</keyword>
<dbReference type="EMBL" id="JAWLJX010000008">
    <property type="protein sequence ID" value="MDV6263693.1"/>
    <property type="molecule type" value="Genomic_DNA"/>
</dbReference>
<evidence type="ECO:0008006" key="4">
    <source>
        <dbReference type="Google" id="ProtNLM"/>
    </source>
</evidence>
<reference evidence="2 3" key="1">
    <citation type="submission" date="2023-10" db="EMBL/GenBank/DDBJ databases">
        <title>Development of a sustainable strategy for remediation of hydrocarbon-contaminated territories based on the waste exchange concept.</title>
        <authorList>
            <person name="Krivoruchko A."/>
        </authorList>
    </citation>
    <scope>NUCLEOTIDE SEQUENCE [LARGE SCALE GENOMIC DNA]</scope>
    <source>
        <strain evidence="2 3">IEGM 1323</strain>
    </source>
</reference>
<proteinExistence type="predicted"/>
<keyword evidence="3" id="KW-1185">Reference proteome</keyword>
<protein>
    <recommendedName>
        <fullName evidence="4">DUF308 domain-containing protein</fullName>
    </recommendedName>
</protein>
<feature type="transmembrane region" description="Helical" evidence="1">
    <location>
        <begin position="12"/>
        <end position="29"/>
    </location>
</feature>
<comment type="caution">
    <text evidence="2">The sequence shown here is derived from an EMBL/GenBank/DDBJ whole genome shotgun (WGS) entry which is preliminary data.</text>
</comment>
<sequence>MKPGARMAPEKIGSIIGAVFGLVFVFVNSDTFPTTLTIGLRLVAAAALVVVLLAVWRVQPAPAPEGGARGGFGRGYWVVVAVEVVAIFGGLAIINGPLDAPQAAVAWISTVVGVHFVALALVWKLRFFTGLGVALTALGVLALILAAAGAADSSIDAIGAILPGFLLLGFALWGSSRALVGSTHR</sequence>
<feature type="transmembrane region" description="Helical" evidence="1">
    <location>
        <begin position="157"/>
        <end position="180"/>
    </location>
</feature>
<name>A0ABU4BHV8_9NOCA</name>
<keyword evidence="1" id="KW-0812">Transmembrane</keyword>
<accession>A0ABU4BHV8</accession>
<organism evidence="2 3">
    <name type="scientific">Rhodococcoides yunnanense</name>
    <dbReference type="NCBI Taxonomy" id="278209"/>
    <lineage>
        <taxon>Bacteria</taxon>
        <taxon>Bacillati</taxon>
        <taxon>Actinomycetota</taxon>
        <taxon>Actinomycetes</taxon>
        <taxon>Mycobacteriales</taxon>
        <taxon>Nocardiaceae</taxon>
        <taxon>Rhodococcoides</taxon>
    </lineage>
</organism>
<feature type="transmembrane region" description="Helical" evidence="1">
    <location>
        <begin position="104"/>
        <end position="123"/>
    </location>
</feature>
<feature type="transmembrane region" description="Helical" evidence="1">
    <location>
        <begin position="35"/>
        <end position="56"/>
    </location>
</feature>
<keyword evidence="1" id="KW-0472">Membrane</keyword>
<gene>
    <name evidence="2" type="ORF">R3P96_20345</name>
</gene>
<feature type="transmembrane region" description="Helical" evidence="1">
    <location>
        <begin position="76"/>
        <end position="98"/>
    </location>
</feature>
<dbReference type="RefSeq" id="WP_317565798.1">
    <property type="nucleotide sequence ID" value="NZ_JAWLJX010000008.1"/>
</dbReference>
<evidence type="ECO:0000313" key="2">
    <source>
        <dbReference type="EMBL" id="MDV6263693.1"/>
    </source>
</evidence>
<evidence type="ECO:0000313" key="3">
    <source>
        <dbReference type="Proteomes" id="UP001185755"/>
    </source>
</evidence>
<dbReference type="Proteomes" id="UP001185755">
    <property type="component" value="Unassembled WGS sequence"/>
</dbReference>
<evidence type="ECO:0000256" key="1">
    <source>
        <dbReference type="SAM" id="Phobius"/>
    </source>
</evidence>
<feature type="transmembrane region" description="Helical" evidence="1">
    <location>
        <begin position="130"/>
        <end position="151"/>
    </location>
</feature>